<gene>
    <name evidence="2" type="ORF">ANCDUO_11121</name>
</gene>
<evidence type="ECO:0000313" key="2">
    <source>
        <dbReference type="EMBL" id="KIH58668.1"/>
    </source>
</evidence>
<proteinExistence type="predicted"/>
<sequence>MVKDRIELTKQQIDSCRKDEQLIADFIADAFAEEMNDRNKLSYKMLQEQVKHLEEEIEGLRKLSPRVVPPPRPARPNQHLTWFCVRCLEENTASSYRCRCSFPRHAIDPREAVRCNCAHCTPTSVDRMFVSPTPGDDDWLLVNKLGIGNSTMTGGHNVTKLQCLLSAVSCCHTARHDAYTFNFAIVRVDVIPMRTLIIDIPNFWILDHVN</sequence>
<name>A0A0C2CPI5_9BILA</name>
<dbReference type="EMBL" id="KN732835">
    <property type="protein sequence ID" value="KIH58668.1"/>
    <property type="molecule type" value="Genomic_DNA"/>
</dbReference>
<evidence type="ECO:0000313" key="3">
    <source>
        <dbReference type="Proteomes" id="UP000054047"/>
    </source>
</evidence>
<accession>A0A0C2CPI5</accession>
<dbReference type="Proteomes" id="UP000054047">
    <property type="component" value="Unassembled WGS sequence"/>
</dbReference>
<evidence type="ECO:0008006" key="4">
    <source>
        <dbReference type="Google" id="ProtNLM"/>
    </source>
</evidence>
<feature type="coiled-coil region" evidence="1">
    <location>
        <begin position="36"/>
        <end position="63"/>
    </location>
</feature>
<evidence type="ECO:0000256" key="1">
    <source>
        <dbReference type="SAM" id="Coils"/>
    </source>
</evidence>
<protein>
    <recommendedName>
        <fullName evidence="4">RanBP2-type domain-containing protein</fullName>
    </recommendedName>
</protein>
<dbReference type="AlphaFoldDB" id="A0A0C2CPI5"/>
<reference evidence="2 3" key="1">
    <citation type="submission" date="2013-12" db="EMBL/GenBank/DDBJ databases">
        <title>Draft genome of the parsitic nematode Ancylostoma duodenale.</title>
        <authorList>
            <person name="Mitreva M."/>
        </authorList>
    </citation>
    <scope>NUCLEOTIDE SEQUENCE [LARGE SCALE GENOMIC DNA]</scope>
    <source>
        <strain evidence="2 3">Zhejiang</strain>
    </source>
</reference>
<keyword evidence="3" id="KW-1185">Reference proteome</keyword>
<dbReference type="OrthoDB" id="5844480at2759"/>
<keyword evidence="1" id="KW-0175">Coiled coil</keyword>
<organism evidence="2 3">
    <name type="scientific">Ancylostoma duodenale</name>
    <dbReference type="NCBI Taxonomy" id="51022"/>
    <lineage>
        <taxon>Eukaryota</taxon>
        <taxon>Metazoa</taxon>
        <taxon>Ecdysozoa</taxon>
        <taxon>Nematoda</taxon>
        <taxon>Chromadorea</taxon>
        <taxon>Rhabditida</taxon>
        <taxon>Rhabditina</taxon>
        <taxon>Rhabditomorpha</taxon>
        <taxon>Strongyloidea</taxon>
        <taxon>Ancylostomatidae</taxon>
        <taxon>Ancylostomatinae</taxon>
        <taxon>Ancylostoma</taxon>
    </lineage>
</organism>